<evidence type="ECO:0000256" key="6">
    <source>
        <dbReference type="ARBA" id="ARBA00034103"/>
    </source>
</evidence>
<accession>A0A8B9BRH4</accession>
<keyword evidence="5 10" id="KW-0472">Membrane</keyword>
<dbReference type="PROSITE" id="PS00417">
    <property type="entry name" value="SYNAPTOBREVIN"/>
    <property type="match status" value="1"/>
</dbReference>
<organism evidence="12 13">
    <name type="scientific">Anser brachyrhynchus</name>
    <name type="common">Pink-footed goose</name>
    <dbReference type="NCBI Taxonomy" id="132585"/>
    <lineage>
        <taxon>Eukaryota</taxon>
        <taxon>Metazoa</taxon>
        <taxon>Chordata</taxon>
        <taxon>Craniata</taxon>
        <taxon>Vertebrata</taxon>
        <taxon>Euteleostomi</taxon>
        <taxon>Archelosauria</taxon>
        <taxon>Archosauria</taxon>
        <taxon>Dinosauria</taxon>
        <taxon>Saurischia</taxon>
        <taxon>Theropoda</taxon>
        <taxon>Coelurosauria</taxon>
        <taxon>Aves</taxon>
        <taxon>Neognathae</taxon>
        <taxon>Galloanserae</taxon>
        <taxon>Anseriformes</taxon>
        <taxon>Anatidae</taxon>
        <taxon>Anserinae</taxon>
        <taxon>Anser</taxon>
    </lineage>
</organism>
<feature type="transmembrane region" description="Helical" evidence="10">
    <location>
        <begin position="107"/>
        <end position="128"/>
    </location>
</feature>
<evidence type="ECO:0000259" key="11">
    <source>
        <dbReference type="PROSITE" id="PS50892"/>
    </source>
</evidence>
<keyword evidence="4" id="KW-0770">Synapse</keyword>
<dbReference type="Gene3D" id="1.20.5.110">
    <property type="match status" value="1"/>
</dbReference>
<dbReference type="GO" id="GO:0016192">
    <property type="term" value="P:vesicle-mediated transport"/>
    <property type="evidence" value="ECO:0007669"/>
    <property type="project" value="InterPro"/>
</dbReference>
<keyword evidence="3 10" id="KW-1133">Transmembrane helix</keyword>
<dbReference type="PANTHER" id="PTHR45701">
    <property type="entry name" value="SYNAPTOBREVIN FAMILY MEMBER"/>
    <property type="match status" value="1"/>
</dbReference>
<comment type="similarity">
    <text evidence="1">Belongs to the synaptobrevin family.</text>
</comment>
<dbReference type="PRINTS" id="PR00219">
    <property type="entry name" value="SYNAPTOBREVN"/>
</dbReference>
<evidence type="ECO:0000256" key="8">
    <source>
        <dbReference type="PROSITE-ProRule" id="PRU00290"/>
    </source>
</evidence>
<proteinExistence type="inferred from homology"/>
<dbReference type="InterPro" id="IPR001388">
    <property type="entry name" value="Synaptobrevin-like"/>
</dbReference>
<evidence type="ECO:0000256" key="9">
    <source>
        <dbReference type="SAM" id="MobiDB-lite"/>
    </source>
</evidence>
<evidence type="ECO:0000256" key="5">
    <source>
        <dbReference type="ARBA" id="ARBA00023136"/>
    </source>
</evidence>
<evidence type="ECO:0000313" key="12">
    <source>
        <dbReference type="Ensembl" id="ENSABRP00000008354.1"/>
    </source>
</evidence>
<dbReference type="GO" id="GO:0012505">
    <property type="term" value="C:endomembrane system"/>
    <property type="evidence" value="ECO:0007669"/>
    <property type="project" value="UniProtKB-SubCell"/>
</dbReference>
<dbReference type="AlphaFoldDB" id="A0A8B9BRH4"/>
<dbReference type="InterPro" id="IPR042855">
    <property type="entry name" value="V_SNARE_CC"/>
</dbReference>
<name>A0A8B9BRH4_9AVES</name>
<dbReference type="InterPro" id="IPR016444">
    <property type="entry name" value="Synaptobrevin/VAMP"/>
</dbReference>
<keyword evidence="8" id="KW-0175">Coiled coil</keyword>
<comment type="subcellular location">
    <subcellularLocation>
        <location evidence="7">Endomembrane system</location>
        <topology evidence="7">Single-pass type IV membrane protein</topology>
    </subcellularLocation>
    <subcellularLocation>
        <location evidence="6">Synapse</location>
    </subcellularLocation>
</comment>
<keyword evidence="2 10" id="KW-0812">Transmembrane</keyword>
<reference evidence="12" key="2">
    <citation type="submission" date="2025-09" db="UniProtKB">
        <authorList>
            <consortium name="Ensembl"/>
        </authorList>
    </citation>
    <scope>IDENTIFICATION</scope>
</reference>
<feature type="region of interest" description="Disordered" evidence="9">
    <location>
        <begin position="16"/>
        <end position="42"/>
    </location>
</feature>
<dbReference type="PROSITE" id="PS50892">
    <property type="entry name" value="V_SNARE"/>
    <property type="match status" value="1"/>
</dbReference>
<dbReference type="Pfam" id="PF00957">
    <property type="entry name" value="Synaptobrevin"/>
    <property type="match status" value="1"/>
</dbReference>
<dbReference type="SUPFAM" id="SSF58038">
    <property type="entry name" value="SNARE fusion complex"/>
    <property type="match status" value="1"/>
</dbReference>
<evidence type="ECO:0000256" key="1">
    <source>
        <dbReference type="ARBA" id="ARBA00008025"/>
    </source>
</evidence>
<evidence type="ECO:0000256" key="3">
    <source>
        <dbReference type="ARBA" id="ARBA00022989"/>
    </source>
</evidence>
<dbReference type="Ensembl" id="ENSABRT00000011925.1">
    <property type="protein sequence ID" value="ENSABRP00000008354.1"/>
    <property type="gene ID" value="ENSABRG00000007534.1"/>
</dbReference>
<sequence>MDSVTFYVLCFGSRSAPAPPTQGPTSAGAVGPPPATSVASSKRLQQTQARVDEVVDIMRMNVDKVLERDQKLSELDNRADALQAGASQFETSAAKLKRKYWWKNCKMMIILGVVCAVILIIIIMAVFLH</sequence>
<dbReference type="GeneTree" id="ENSGT00940000158370"/>
<dbReference type="GO" id="GO:0016020">
    <property type="term" value="C:membrane"/>
    <property type="evidence" value="ECO:0007669"/>
    <property type="project" value="InterPro"/>
</dbReference>
<reference evidence="12" key="1">
    <citation type="submission" date="2025-08" db="UniProtKB">
        <authorList>
            <consortium name="Ensembl"/>
        </authorList>
    </citation>
    <scope>IDENTIFICATION</scope>
</reference>
<evidence type="ECO:0000256" key="4">
    <source>
        <dbReference type="ARBA" id="ARBA00023018"/>
    </source>
</evidence>
<dbReference type="CDD" id="cd15870">
    <property type="entry name" value="R-SNARE_VAMP2"/>
    <property type="match status" value="1"/>
</dbReference>
<evidence type="ECO:0000256" key="10">
    <source>
        <dbReference type="SAM" id="Phobius"/>
    </source>
</evidence>
<dbReference type="Proteomes" id="UP000694426">
    <property type="component" value="Unplaced"/>
</dbReference>
<protein>
    <recommendedName>
        <fullName evidence="11">V-SNARE coiled-coil homology domain-containing protein</fullName>
    </recommendedName>
</protein>
<dbReference type="GO" id="GO:0045202">
    <property type="term" value="C:synapse"/>
    <property type="evidence" value="ECO:0007669"/>
    <property type="project" value="UniProtKB-SubCell"/>
</dbReference>
<dbReference type="FunFam" id="1.20.5.110:FF:000013">
    <property type="entry name" value="Vesicle-associated membrane protein 2"/>
    <property type="match status" value="1"/>
</dbReference>
<evidence type="ECO:0000313" key="13">
    <source>
        <dbReference type="Proteomes" id="UP000694426"/>
    </source>
</evidence>
<evidence type="ECO:0000256" key="7">
    <source>
        <dbReference type="ARBA" id="ARBA00046280"/>
    </source>
</evidence>
<evidence type="ECO:0000256" key="2">
    <source>
        <dbReference type="ARBA" id="ARBA00022692"/>
    </source>
</evidence>
<feature type="domain" description="V-SNARE coiled-coil homology" evidence="11">
    <location>
        <begin position="43"/>
        <end position="103"/>
    </location>
</feature>
<keyword evidence="13" id="KW-1185">Reference proteome</keyword>